<dbReference type="KEGG" id="hhw:NCTC503_01486"/>
<dbReference type="AlphaFoldDB" id="A0A4U9RDM0"/>
<evidence type="ECO:0000313" key="1">
    <source>
        <dbReference type="EMBL" id="VTQ89844.1"/>
    </source>
</evidence>
<name>A0A4U9RDM0_HATHI</name>
<evidence type="ECO:0000313" key="2">
    <source>
        <dbReference type="Proteomes" id="UP000308489"/>
    </source>
</evidence>
<dbReference type="RefSeq" id="WP_138210138.1">
    <property type="nucleotide sequence ID" value="NZ_CBCRUQ010000014.1"/>
</dbReference>
<proteinExistence type="predicted"/>
<protein>
    <submittedName>
        <fullName evidence="1">Replication terminator protein, phage associated</fullName>
    </submittedName>
</protein>
<organism evidence="1 2">
    <name type="scientific">Hathewaya histolytica</name>
    <name type="common">Clostridium histolyticum</name>
    <dbReference type="NCBI Taxonomy" id="1498"/>
    <lineage>
        <taxon>Bacteria</taxon>
        <taxon>Bacillati</taxon>
        <taxon>Bacillota</taxon>
        <taxon>Clostridia</taxon>
        <taxon>Eubacteriales</taxon>
        <taxon>Clostridiaceae</taxon>
        <taxon>Hathewaya</taxon>
    </lineage>
</organism>
<sequence length="129" mass="14385">MEKMINLESFANGALAERMNQALKEVLENIADPNTEWKAKRKLTLEMKFTTGEDRELTEVEISAKTKLAPRSAVSTKIIIDRDLDGEVLGTEFKKQLPGQTAMKVNSETGEVTTTIKEETSTEGLQIIK</sequence>
<keyword evidence="2" id="KW-1185">Reference proteome</keyword>
<reference evidence="1 2" key="1">
    <citation type="submission" date="2019-05" db="EMBL/GenBank/DDBJ databases">
        <authorList>
            <consortium name="Pathogen Informatics"/>
        </authorList>
    </citation>
    <scope>NUCLEOTIDE SEQUENCE [LARGE SCALE GENOMIC DNA]</scope>
    <source>
        <strain evidence="1 2">NCTC503</strain>
    </source>
</reference>
<dbReference type="Proteomes" id="UP000308489">
    <property type="component" value="Chromosome 1"/>
</dbReference>
<accession>A0A4U9RDM0</accession>
<dbReference type="OrthoDB" id="1956472at2"/>
<dbReference type="EMBL" id="LR590481">
    <property type="protein sequence ID" value="VTQ89844.1"/>
    <property type="molecule type" value="Genomic_DNA"/>
</dbReference>
<gene>
    <name evidence="1" type="ORF">NCTC503_01486</name>
</gene>